<dbReference type="InterPro" id="IPR044922">
    <property type="entry name" value="DUF2063_N_sf"/>
</dbReference>
<reference evidence="3 4" key="1">
    <citation type="submission" date="2016-01" db="EMBL/GenBank/DDBJ databases">
        <authorList>
            <person name="Oliw E.H."/>
        </authorList>
    </citation>
    <scope>NUCLEOTIDE SEQUENCE [LARGE SCALE GENOMIC DNA]</scope>
    <source>
        <strain evidence="3">LMG 22029</strain>
    </source>
</reference>
<gene>
    <name evidence="3" type="ORF">AWB64_02006</name>
</gene>
<organism evidence="3 4">
    <name type="scientific">Caballeronia sordidicola</name>
    <name type="common">Burkholderia sordidicola</name>
    <dbReference type="NCBI Taxonomy" id="196367"/>
    <lineage>
        <taxon>Bacteria</taxon>
        <taxon>Pseudomonadati</taxon>
        <taxon>Pseudomonadota</taxon>
        <taxon>Betaproteobacteria</taxon>
        <taxon>Burkholderiales</taxon>
        <taxon>Burkholderiaceae</taxon>
        <taxon>Caballeronia</taxon>
    </lineage>
</organism>
<feature type="domain" description="Putative DNA-binding" evidence="2">
    <location>
        <begin position="31"/>
        <end position="122"/>
    </location>
</feature>
<proteinExistence type="predicted"/>
<evidence type="ECO:0000256" key="1">
    <source>
        <dbReference type="SAM" id="MobiDB-lite"/>
    </source>
</evidence>
<dbReference type="Pfam" id="PF09836">
    <property type="entry name" value="DUF2063"/>
    <property type="match status" value="1"/>
</dbReference>
<sequence>MTRQESSRLCARTSDGNGSRTGPNRGCLRERQRHFAAALLDPGMPVPLGLIGPDLQPSKKRFNVYRNNVVAGLVEALKAAFPAVRRIVGDEFFAAMARVYVALEPPRSPIMLDYGDTFPDFIQTFEPAKSVPYLPDVARLERAWAESYHAAEMPPADPVQLSTIDLQSLSEIRLRLHPSVRVVRSAFPIVHLWLMNIDCGVPTAIDPSSAGEHALVVRPVADVEVRRLPVGAAIFILSVAADAPVGDATKIALDESADFDLTGTLRDLFVANAIVGWKTREDSVFSPTARYA</sequence>
<dbReference type="InterPro" id="IPR018640">
    <property type="entry name" value="DUF2063"/>
</dbReference>
<name>A0A158G0F9_CABSO</name>
<dbReference type="Proteomes" id="UP000054893">
    <property type="component" value="Unassembled WGS sequence"/>
</dbReference>
<evidence type="ECO:0000259" key="2">
    <source>
        <dbReference type="Pfam" id="PF09836"/>
    </source>
</evidence>
<accession>A0A158G0F9</accession>
<dbReference type="AlphaFoldDB" id="A0A158G0F9"/>
<dbReference type="EMBL" id="FCOC02000004">
    <property type="protein sequence ID" value="SAL25099.1"/>
    <property type="molecule type" value="Genomic_DNA"/>
</dbReference>
<evidence type="ECO:0000313" key="3">
    <source>
        <dbReference type="EMBL" id="SAL25099.1"/>
    </source>
</evidence>
<protein>
    <recommendedName>
        <fullName evidence="2">Putative DNA-binding domain-containing protein</fullName>
    </recommendedName>
</protein>
<feature type="region of interest" description="Disordered" evidence="1">
    <location>
        <begin position="1"/>
        <end position="26"/>
    </location>
</feature>
<dbReference type="Gene3D" id="1.10.150.690">
    <property type="entry name" value="DUF2063"/>
    <property type="match status" value="1"/>
</dbReference>
<evidence type="ECO:0000313" key="4">
    <source>
        <dbReference type="Proteomes" id="UP000054893"/>
    </source>
</evidence>